<name>A0A2W4XSG9_9CYAN</name>
<reference evidence="2 3" key="2">
    <citation type="submission" date="2018-06" db="EMBL/GenBank/DDBJ databases">
        <title>Metagenomic assembly of (sub)arctic Cyanobacteria and their associated microbiome from non-axenic cultures.</title>
        <authorList>
            <person name="Baurain D."/>
        </authorList>
    </citation>
    <scope>NUCLEOTIDE SEQUENCE [LARGE SCALE GENOMIC DNA]</scope>
    <source>
        <strain evidence="2">ULC027bin1</strain>
    </source>
</reference>
<accession>A0A2W4XSG9</accession>
<proteinExistence type="predicted"/>
<keyword evidence="1" id="KW-0472">Membrane</keyword>
<evidence type="ECO:0000313" key="2">
    <source>
        <dbReference type="EMBL" id="PZO60286.1"/>
    </source>
</evidence>
<keyword evidence="1" id="KW-1133">Transmembrane helix</keyword>
<reference evidence="3" key="1">
    <citation type="submission" date="2018-04" db="EMBL/GenBank/DDBJ databases">
        <authorList>
            <person name="Cornet L."/>
        </authorList>
    </citation>
    <scope>NUCLEOTIDE SEQUENCE [LARGE SCALE GENOMIC DNA]</scope>
</reference>
<organism evidence="2 3">
    <name type="scientific">Phormidesmis priestleyi</name>
    <dbReference type="NCBI Taxonomy" id="268141"/>
    <lineage>
        <taxon>Bacteria</taxon>
        <taxon>Bacillati</taxon>
        <taxon>Cyanobacteriota</taxon>
        <taxon>Cyanophyceae</taxon>
        <taxon>Leptolyngbyales</taxon>
        <taxon>Leptolyngbyaceae</taxon>
        <taxon>Phormidesmis</taxon>
    </lineage>
</organism>
<comment type="caution">
    <text evidence="2">The sequence shown here is derived from an EMBL/GenBank/DDBJ whole genome shotgun (WGS) entry which is preliminary data.</text>
</comment>
<evidence type="ECO:0000256" key="1">
    <source>
        <dbReference type="SAM" id="Phobius"/>
    </source>
</evidence>
<evidence type="ECO:0000313" key="3">
    <source>
        <dbReference type="Proteomes" id="UP000249794"/>
    </source>
</evidence>
<dbReference type="AlphaFoldDB" id="A0A2W4XSG9"/>
<dbReference type="EMBL" id="QBMP01000012">
    <property type="protein sequence ID" value="PZO60286.1"/>
    <property type="molecule type" value="Genomic_DNA"/>
</dbReference>
<sequence>MGEPDLQSHNPQTHKPQSQALSYEQIYRCPACGYGELSAIALMDVFACDFCRHFFTANLQTQSVQLADSRQPMAWSWNGHRWRTAYQANTAASLVWGFAGILALLPVTLIALSNYIFPPLESLESSHFPLIWSGLTLVSHALISGWLLAEYHQWPWYIASGIFYQRGLAAVLAALD</sequence>
<keyword evidence="1" id="KW-0812">Transmembrane</keyword>
<gene>
    <name evidence="2" type="ORF">DCF15_02365</name>
</gene>
<dbReference type="Proteomes" id="UP000249794">
    <property type="component" value="Unassembled WGS sequence"/>
</dbReference>
<feature type="transmembrane region" description="Helical" evidence="1">
    <location>
        <begin position="154"/>
        <end position="175"/>
    </location>
</feature>
<protein>
    <submittedName>
        <fullName evidence="2">Uncharacterized protein</fullName>
    </submittedName>
</protein>
<feature type="transmembrane region" description="Helical" evidence="1">
    <location>
        <begin position="94"/>
        <end position="117"/>
    </location>
</feature>
<feature type="transmembrane region" description="Helical" evidence="1">
    <location>
        <begin position="129"/>
        <end position="148"/>
    </location>
</feature>